<dbReference type="Proteomes" id="UP001603013">
    <property type="component" value="Unassembled WGS sequence"/>
</dbReference>
<protein>
    <submittedName>
        <fullName evidence="1">Uncharacterized protein</fullName>
    </submittedName>
</protein>
<accession>A0ABW6YMJ5</accession>
<evidence type="ECO:0000313" key="2">
    <source>
        <dbReference type="Proteomes" id="UP001603013"/>
    </source>
</evidence>
<sequence length="154" mass="16798">MPRTLPGRFGAVPGRCALEQVVEHQDIEALPEDLGERIDAWEGDEDDLDEDAVLYRSDLSTAPGWKAGGFARWHGTGPAAVTCSCSREMDPVLTVASQEWDHGSRSWIPLEDRLTADAMDANIPTQVTVGRWGSRHVFACPADASHAPRLSFQG</sequence>
<organism evidence="1 2">
    <name type="scientific">Streptomyces lateritius</name>
    <dbReference type="NCBI Taxonomy" id="67313"/>
    <lineage>
        <taxon>Bacteria</taxon>
        <taxon>Bacillati</taxon>
        <taxon>Actinomycetota</taxon>
        <taxon>Actinomycetes</taxon>
        <taxon>Kitasatosporales</taxon>
        <taxon>Streptomycetaceae</taxon>
        <taxon>Streptomyces</taxon>
    </lineage>
</organism>
<reference evidence="1 2" key="1">
    <citation type="submission" date="2024-10" db="EMBL/GenBank/DDBJ databases">
        <title>The Natural Products Discovery Center: Release of the First 8490 Sequenced Strains for Exploring Actinobacteria Biosynthetic Diversity.</title>
        <authorList>
            <person name="Kalkreuter E."/>
            <person name="Kautsar S.A."/>
            <person name="Yang D."/>
            <person name="Bader C.D."/>
            <person name="Teijaro C.N."/>
            <person name="Fluegel L."/>
            <person name="Davis C.M."/>
            <person name="Simpson J.R."/>
            <person name="Lauterbach L."/>
            <person name="Steele A.D."/>
            <person name="Gui C."/>
            <person name="Meng S."/>
            <person name="Li G."/>
            <person name="Viehrig K."/>
            <person name="Ye F."/>
            <person name="Su P."/>
            <person name="Kiefer A.F."/>
            <person name="Nichols A."/>
            <person name="Cepeda A.J."/>
            <person name="Yan W."/>
            <person name="Fan B."/>
            <person name="Jiang Y."/>
            <person name="Adhikari A."/>
            <person name="Zheng C.-J."/>
            <person name="Schuster L."/>
            <person name="Cowan T.M."/>
            <person name="Smanski M.J."/>
            <person name="Chevrette M.G."/>
            <person name="De Carvalho L.P.S."/>
            <person name="Shen B."/>
        </authorList>
    </citation>
    <scope>NUCLEOTIDE SEQUENCE [LARGE SCALE GENOMIC DNA]</scope>
    <source>
        <strain evidence="1 2">NPDC015755</strain>
    </source>
</reference>
<name>A0ABW6YMJ5_9ACTN</name>
<dbReference type="RefSeq" id="WP_391937432.1">
    <property type="nucleotide sequence ID" value="NZ_JBIBSM010000024.1"/>
</dbReference>
<keyword evidence="2" id="KW-1185">Reference proteome</keyword>
<proteinExistence type="predicted"/>
<gene>
    <name evidence="1" type="ORF">ACF05T_31895</name>
</gene>
<evidence type="ECO:0000313" key="1">
    <source>
        <dbReference type="EMBL" id="MFF8280631.1"/>
    </source>
</evidence>
<comment type="caution">
    <text evidence="1">The sequence shown here is derived from an EMBL/GenBank/DDBJ whole genome shotgun (WGS) entry which is preliminary data.</text>
</comment>
<dbReference type="EMBL" id="JBIBSM010000024">
    <property type="protein sequence ID" value="MFF8280631.1"/>
    <property type="molecule type" value="Genomic_DNA"/>
</dbReference>